<dbReference type="Proteomes" id="UP000887576">
    <property type="component" value="Unplaced"/>
</dbReference>
<protein>
    <submittedName>
        <fullName evidence="2">Enoyl-CoA hydratase</fullName>
    </submittedName>
</protein>
<evidence type="ECO:0000313" key="2">
    <source>
        <dbReference type="WBParaSite" id="JU765_v2.g19419.t1"/>
    </source>
</evidence>
<name>A0AC34QTU1_9BILA</name>
<organism evidence="1 2">
    <name type="scientific">Panagrolaimus sp. JU765</name>
    <dbReference type="NCBI Taxonomy" id="591449"/>
    <lineage>
        <taxon>Eukaryota</taxon>
        <taxon>Metazoa</taxon>
        <taxon>Ecdysozoa</taxon>
        <taxon>Nematoda</taxon>
        <taxon>Chromadorea</taxon>
        <taxon>Rhabditida</taxon>
        <taxon>Tylenchina</taxon>
        <taxon>Panagrolaimomorpha</taxon>
        <taxon>Panagrolaimoidea</taxon>
        <taxon>Panagrolaimidae</taxon>
        <taxon>Panagrolaimus</taxon>
    </lineage>
</organism>
<sequence>MSSKPIEKLVLSWKKNRIFFVSINRPEKKNCVNHETAKELIKAFETFEADKSADIAILTGQGGTFCAGYDLLEVAVNKFPKDEYAADFLEKYRFMGPSMMQLSKPLIAAIEGFAVAGGLELALLADLRVASETAQFGVLCRRFGVPLIDGGTIRLPAVLGLSRAMDLILTGRPIDAKLGFEWGLVNRLCLAGSALVEAEKLAEEILQNPQRCLRADRLSTYNSVFNSNGNLRDSFDFELQNGIPVLNDAVKGAAKFIKKEHSKI</sequence>
<dbReference type="WBParaSite" id="JU765_v2.g19419.t1">
    <property type="protein sequence ID" value="JU765_v2.g19419.t1"/>
    <property type="gene ID" value="JU765_v2.g19419"/>
</dbReference>
<proteinExistence type="predicted"/>
<reference evidence="2" key="1">
    <citation type="submission" date="2022-11" db="UniProtKB">
        <authorList>
            <consortium name="WormBaseParasite"/>
        </authorList>
    </citation>
    <scope>IDENTIFICATION</scope>
</reference>
<evidence type="ECO:0000313" key="1">
    <source>
        <dbReference type="Proteomes" id="UP000887576"/>
    </source>
</evidence>
<accession>A0AC34QTU1</accession>